<dbReference type="AlphaFoldDB" id="A0A495K9U7"/>
<dbReference type="Pfam" id="PF17940">
    <property type="entry name" value="TetR_C_31"/>
    <property type="match status" value="1"/>
</dbReference>
<protein>
    <submittedName>
        <fullName evidence="6">TetR family transcriptional regulator</fullName>
    </submittedName>
</protein>
<dbReference type="InterPro" id="IPR041583">
    <property type="entry name" value="TetR_C_31"/>
</dbReference>
<dbReference type="Pfam" id="PF00440">
    <property type="entry name" value="TetR_N"/>
    <property type="match status" value="1"/>
</dbReference>
<feature type="DNA-binding region" description="H-T-H motif" evidence="4">
    <location>
        <begin position="36"/>
        <end position="55"/>
    </location>
</feature>
<reference evidence="6 7" key="1">
    <citation type="submission" date="2018-10" db="EMBL/GenBank/DDBJ databases">
        <title>Sequencing the genomes of 1000 actinobacteria strains.</title>
        <authorList>
            <person name="Klenk H.-P."/>
        </authorList>
    </citation>
    <scope>NUCLEOTIDE SEQUENCE [LARGE SCALE GENOMIC DNA]</scope>
    <source>
        <strain evidence="6 7">DSM 44343</strain>
    </source>
</reference>
<dbReference type="InterPro" id="IPR036271">
    <property type="entry name" value="Tet_transcr_reg_TetR-rel_C_sf"/>
</dbReference>
<evidence type="ECO:0000259" key="5">
    <source>
        <dbReference type="PROSITE" id="PS50977"/>
    </source>
</evidence>
<dbReference type="PANTHER" id="PTHR30055">
    <property type="entry name" value="HTH-TYPE TRANSCRIPTIONAL REGULATOR RUTR"/>
    <property type="match status" value="1"/>
</dbReference>
<dbReference type="SUPFAM" id="SSF48498">
    <property type="entry name" value="Tetracyclin repressor-like, C-terminal domain"/>
    <property type="match status" value="1"/>
</dbReference>
<dbReference type="InterPro" id="IPR050109">
    <property type="entry name" value="HTH-type_TetR-like_transc_reg"/>
</dbReference>
<accession>A0A495K9U7</accession>
<dbReference type="PANTHER" id="PTHR30055:SF234">
    <property type="entry name" value="HTH-TYPE TRANSCRIPTIONAL REGULATOR BETI"/>
    <property type="match status" value="1"/>
</dbReference>
<dbReference type="Gene3D" id="1.10.357.10">
    <property type="entry name" value="Tetracycline Repressor, domain 2"/>
    <property type="match status" value="1"/>
</dbReference>
<evidence type="ECO:0000313" key="6">
    <source>
        <dbReference type="EMBL" id="RKR97408.1"/>
    </source>
</evidence>
<keyword evidence="1" id="KW-0805">Transcription regulation</keyword>
<evidence type="ECO:0000256" key="1">
    <source>
        <dbReference type="ARBA" id="ARBA00023015"/>
    </source>
</evidence>
<evidence type="ECO:0000256" key="3">
    <source>
        <dbReference type="ARBA" id="ARBA00023163"/>
    </source>
</evidence>
<proteinExistence type="predicted"/>
<name>A0A495K9U7_WILMA</name>
<evidence type="ECO:0000256" key="2">
    <source>
        <dbReference type="ARBA" id="ARBA00023125"/>
    </source>
</evidence>
<dbReference type="GO" id="GO:0003700">
    <property type="term" value="F:DNA-binding transcription factor activity"/>
    <property type="evidence" value="ECO:0007669"/>
    <property type="project" value="TreeGrafter"/>
</dbReference>
<gene>
    <name evidence="6" type="ORF">DFJ75_4279</name>
</gene>
<dbReference type="SUPFAM" id="SSF46689">
    <property type="entry name" value="Homeodomain-like"/>
    <property type="match status" value="1"/>
</dbReference>
<sequence length="200" mass="21354">MNSGATDSPRRRGAGKQALMTATLQLIGERGLNGFTLRDVAERVHMSVGSTTYHFTDRDQLLRATLQQFSSSVVERCETLIAQWDSEQSTPEQLLESMLGELTNLFADAGASLAQLELYVAASRHPHLATAAADCIAAYCNLIEHALTAAGVDPAAASARAPRIVCYLDGLTLQSAATGKPMTLPAHAETTLWILATTDP</sequence>
<dbReference type="EMBL" id="RBKV01000001">
    <property type="protein sequence ID" value="RKR97408.1"/>
    <property type="molecule type" value="Genomic_DNA"/>
</dbReference>
<dbReference type="GO" id="GO:0000976">
    <property type="term" value="F:transcription cis-regulatory region binding"/>
    <property type="evidence" value="ECO:0007669"/>
    <property type="project" value="TreeGrafter"/>
</dbReference>
<keyword evidence="3" id="KW-0804">Transcription</keyword>
<dbReference type="Proteomes" id="UP000274762">
    <property type="component" value="Unassembled WGS sequence"/>
</dbReference>
<organism evidence="6 7">
    <name type="scientific">Williamsia marianensis</name>
    <dbReference type="NCBI Taxonomy" id="85044"/>
    <lineage>
        <taxon>Bacteria</taxon>
        <taxon>Bacillati</taxon>
        <taxon>Actinomycetota</taxon>
        <taxon>Actinomycetes</taxon>
        <taxon>Mycobacteriales</taxon>
        <taxon>Nocardiaceae</taxon>
        <taxon>Williamsia</taxon>
    </lineage>
</organism>
<dbReference type="InterPro" id="IPR001647">
    <property type="entry name" value="HTH_TetR"/>
</dbReference>
<dbReference type="InterPro" id="IPR009057">
    <property type="entry name" value="Homeodomain-like_sf"/>
</dbReference>
<comment type="caution">
    <text evidence="6">The sequence shown here is derived from an EMBL/GenBank/DDBJ whole genome shotgun (WGS) entry which is preliminary data.</text>
</comment>
<evidence type="ECO:0000313" key="7">
    <source>
        <dbReference type="Proteomes" id="UP000274762"/>
    </source>
</evidence>
<dbReference type="PROSITE" id="PS50977">
    <property type="entry name" value="HTH_TETR_2"/>
    <property type="match status" value="1"/>
</dbReference>
<keyword evidence="2 4" id="KW-0238">DNA-binding</keyword>
<feature type="domain" description="HTH tetR-type" evidence="5">
    <location>
        <begin position="13"/>
        <end position="73"/>
    </location>
</feature>
<evidence type="ECO:0000256" key="4">
    <source>
        <dbReference type="PROSITE-ProRule" id="PRU00335"/>
    </source>
</evidence>